<proteinExistence type="inferred from homology"/>
<dbReference type="Proteomes" id="UP000683585">
    <property type="component" value="Chromosome"/>
</dbReference>
<dbReference type="EMBL" id="LR890047">
    <property type="protein sequence ID" value="CAD6509097.1"/>
    <property type="molecule type" value="Genomic_DNA"/>
</dbReference>
<evidence type="ECO:0000313" key="2">
    <source>
        <dbReference type="EMBL" id="CAD6509097.1"/>
    </source>
</evidence>
<protein>
    <recommendedName>
        <fullName evidence="1">Putative membrane protein insertion efficiency factor</fullName>
    </recommendedName>
</protein>
<comment type="subcellular location">
    <subcellularLocation>
        <location evidence="1">Cell membrane</location>
        <topology evidence="1">Peripheral membrane protein</topology>
        <orientation evidence="1">Cytoplasmic side</orientation>
    </subcellularLocation>
</comment>
<dbReference type="PANTHER" id="PTHR33383">
    <property type="entry name" value="MEMBRANE PROTEIN INSERTION EFFICIENCY FACTOR-RELATED"/>
    <property type="match status" value="1"/>
</dbReference>
<comment type="function">
    <text evidence="1">Could be involved in insertion of integral membrane proteins into the membrane.</text>
</comment>
<gene>
    <name evidence="2" type="ORF">PROFFT_A_02300</name>
</gene>
<dbReference type="AlphaFoldDB" id="A0A8E4EY72"/>
<keyword evidence="3" id="KW-1185">Reference proteome</keyword>
<dbReference type="PANTHER" id="PTHR33383:SF1">
    <property type="entry name" value="MEMBRANE PROTEIN INSERTION EFFICIENCY FACTOR-RELATED"/>
    <property type="match status" value="1"/>
</dbReference>
<dbReference type="NCBIfam" id="TIGR00278">
    <property type="entry name" value="membrane protein insertion efficiency factor YidD"/>
    <property type="match status" value="1"/>
</dbReference>
<evidence type="ECO:0000256" key="1">
    <source>
        <dbReference type="HAMAP-Rule" id="MF_00386"/>
    </source>
</evidence>
<dbReference type="InterPro" id="IPR002696">
    <property type="entry name" value="Membr_insert_effic_factor_YidD"/>
</dbReference>
<evidence type="ECO:0000313" key="3">
    <source>
        <dbReference type="Proteomes" id="UP000683585"/>
    </source>
</evidence>
<dbReference type="SMART" id="SM01234">
    <property type="entry name" value="Haemolytic"/>
    <property type="match status" value="1"/>
</dbReference>
<sequence length="85" mass="9660">MAPSLSASSRILIRVIRMYQIFISPVLGKNCRFRPTCSEYSIQALRLFGVIKGTFLTLQRLSKCHPLNLGGYDPVPPKLEDNREH</sequence>
<organism evidence="2 3">
    <name type="scientific">Candidatus Profftia tarda</name>
    <dbReference type="NCBI Taxonomy" id="1177216"/>
    <lineage>
        <taxon>Bacteria</taxon>
        <taxon>Pseudomonadati</taxon>
        <taxon>Pseudomonadota</taxon>
        <taxon>Gammaproteobacteria</taxon>
        <taxon>Enterobacterales</taxon>
        <taxon>Enterobacteriaceae</taxon>
        <taxon>Candidatus Profftia</taxon>
    </lineage>
</organism>
<comment type="similarity">
    <text evidence="1">Belongs to the UPF0161 family.</text>
</comment>
<reference evidence="2" key="1">
    <citation type="submission" date="2020-10" db="EMBL/GenBank/DDBJ databases">
        <authorList>
            <person name="Szabo G."/>
        </authorList>
    </citation>
    <scope>NUCLEOTIDE SEQUENCE</scope>
    <source>
        <strain evidence="2">PROFFT</strain>
    </source>
</reference>
<dbReference type="HAMAP" id="MF_00386">
    <property type="entry name" value="UPF0161_YidD"/>
    <property type="match status" value="1"/>
</dbReference>
<dbReference type="Pfam" id="PF01809">
    <property type="entry name" value="YidD"/>
    <property type="match status" value="1"/>
</dbReference>
<accession>A0A8E4EY72</accession>
<dbReference type="KEGG" id="ptf:PROFFT_A_02300"/>
<keyword evidence="1" id="KW-0472">Membrane</keyword>
<name>A0A8E4EY72_9ENTR</name>
<dbReference type="GO" id="GO:0005886">
    <property type="term" value="C:plasma membrane"/>
    <property type="evidence" value="ECO:0007669"/>
    <property type="project" value="UniProtKB-SubCell"/>
</dbReference>
<dbReference type="RefSeq" id="WP_216782649.1">
    <property type="nucleotide sequence ID" value="NZ_LR890047.1"/>
</dbReference>
<keyword evidence="1" id="KW-1003">Cell membrane</keyword>